<dbReference type="OrthoDB" id="3381124at2"/>
<proteinExistence type="predicted"/>
<dbReference type="RefSeq" id="WP_120727758.1">
    <property type="nucleotide sequence ID" value="NZ_RBAK01000003.1"/>
</dbReference>
<organism evidence="1 2">
    <name type="scientific">Micromonospora endolithica</name>
    <dbReference type="NCBI Taxonomy" id="230091"/>
    <lineage>
        <taxon>Bacteria</taxon>
        <taxon>Bacillati</taxon>
        <taxon>Actinomycetota</taxon>
        <taxon>Actinomycetes</taxon>
        <taxon>Micromonosporales</taxon>
        <taxon>Micromonosporaceae</taxon>
        <taxon>Micromonospora</taxon>
    </lineage>
</organism>
<accession>A0A3A9ZMC0</accession>
<dbReference type="AlphaFoldDB" id="A0A3A9ZMC0"/>
<sequence>MEVGRGLVLGLAVLAVLGLPVLLAAVCCADELLDRIACGVGGWRQRRHDRRTIADLDRAVDAETLTRGIDMSGFDRPDRRPLEQLAADLRRIGGRRRGGRAVVWHDTARQAYDDRLRMACAALGFTEHLAELTGADREIERVRMEGLLHDAGLTLPAVRAEHPQRHR</sequence>
<protein>
    <submittedName>
        <fullName evidence="1">Uncharacterized protein</fullName>
    </submittedName>
</protein>
<dbReference type="EMBL" id="RBAK01000003">
    <property type="protein sequence ID" value="RKN48496.1"/>
    <property type="molecule type" value="Genomic_DNA"/>
</dbReference>
<reference evidence="1 2" key="1">
    <citation type="journal article" date="2004" name="Syst. Appl. Microbiol.">
        <title>Cryptoendolithic actinomycetes from antarctic sandstone rock samples: Micromonospora endolithica sp. nov. and two isolates related to Micromonospora coerulea Jensen 1932.</title>
        <authorList>
            <person name="Hirsch P."/>
            <person name="Mevs U."/>
            <person name="Kroppenstedt R.M."/>
            <person name="Schumann P."/>
            <person name="Stackebrandt E."/>
        </authorList>
    </citation>
    <scope>NUCLEOTIDE SEQUENCE [LARGE SCALE GENOMIC DNA]</scope>
    <source>
        <strain evidence="1 2">JCM 12677</strain>
    </source>
</reference>
<evidence type="ECO:0000313" key="2">
    <source>
        <dbReference type="Proteomes" id="UP000281726"/>
    </source>
</evidence>
<dbReference type="Proteomes" id="UP000281726">
    <property type="component" value="Unassembled WGS sequence"/>
</dbReference>
<evidence type="ECO:0000313" key="1">
    <source>
        <dbReference type="EMBL" id="RKN48496.1"/>
    </source>
</evidence>
<name>A0A3A9ZMC0_9ACTN</name>
<comment type="caution">
    <text evidence="1">The sequence shown here is derived from an EMBL/GenBank/DDBJ whole genome shotgun (WGS) entry which is preliminary data.</text>
</comment>
<gene>
    <name evidence="1" type="ORF">D7223_10920</name>
</gene>
<keyword evidence="2" id="KW-1185">Reference proteome</keyword>